<dbReference type="Gene3D" id="3.30.70.360">
    <property type="match status" value="1"/>
</dbReference>
<dbReference type="InterPro" id="IPR002933">
    <property type="entry name" value="Peptidase_M20"/>
</dbReference>
<dbReference type="EMBL" id="JAODNV010000019">
    <property type="protein sequence ID" value="MCT8991840.1"/>
    <property type="molecule type" value="Genomic_DNA"/>
</dbReference>
<dbReference type="Pfam" id="PF01546">
    <property type="entry name" value="Peptidase_M20"/>
    <property type="match status" value="1"/>
</dbReference>
<dbReference type="GO" id="GO:0008233">
    <property type="term" value="F:peptidase activity"/>
    <property type="evidence" value="ECO:0007669"/>
    <property type="project" value="UniProtKB-KW"/>
</dbReference>
<reference evidence="5" key="1">
    <citation type="submission" date="2022-08" db="EMBL/GenBank/DDBJ databases">
        <title>Chelativorans sichuanense sp. nov., a paraffin oil-degrading bacterium isolated from a mixture of oil-based drill cuttings and paddy soil.</title>
        <authorList>
            <person name="Yu J."/>
            <person name="Liu H."/>
            <person name="Chen Q."/>
        </authorList>
    </citation>
    <scope>NUCLEOTIDE SEQUENCE</scope>
    <source>
        <strain evidence="5">SCAU 2101</strain>
    </source>
</reference>
<dbReference type="GO" id="GO:0046872">
    <property type="term" value="F:metal ion binding"/>
    <property type="evidence" value="ECO:0007669"/>
    <property type="project" value="UniProtKB-KW"/>
</dbReference>
<evidence type="ECO:0000256" key="1">
    <source>
        <dbReference type="ARBA" id="ARBA00022670"/>
    </source>
</evidence>
<feature type="domain" description="Peptidase M20 dimerisation" evidence="4">
    <location>
        <begin position="202"/>
        <end position="357"/>
    </location>
</feature>
<comment type="caution">
    <text evidence="5">The sequence shown here is derived from an EMBL/GenBank/DDBJ whole genome shotgun (WGS) entry which is preliminary data.</text>
</comment>
<proteinExistence type="predicted"/>
<evidence type="ECO:0000256" key="3">
    <source>
        <dbReference type="ARBA" id="ARBA00022801"/>
    </source>
</evidence>
<protein>
    <submittedName>
        <fullName evidence="5">M20/M25/M40 family metallo-hydrolase</fullName>
    </submittedName>
</protein>
<dbReference type="GO" id="GO:0006508">
    <property type="term" value="P:proteolysis"/>
    <property type="evidence" value="ECO:0007669"/>
    <property type="project" value="UniProtKB-KW"/>
</dbReference>
<evidence type="ECO:0000313" key="6">
    <source>
        <dbReference type="Proteomes" id="UP001149009"/>
    </source>
</evidence>
<keyword evidence="3" id="KW-0378">Hydrolase</keyword>
<dbReference type="InterPro" id="IPR011650">
    <property type="entry name" value="Peptidase_M20_dimer"/>
</dbReference>
<dbReference type="NCBIfam" id="NF006579">
    <property type="entry name" value="PRK09104.1"/>
    <property type="match status" value="1"/>
</dbReference>
<evidence type="ECO:0000256" key="2">
    <source>
        <dbReference type="ARBA" id="ARBA00022723"/>
    </source>
</evidence>
<dbReference type="RefSeq" id="WP_261516782.1">
    <property type="nucleotide sequence ID" value="NZ_JAODNV010000019.1"/>
</dbReference>
<dbReference type="InterPro" id="IPR051458">
    <property type="entry name" value="Cyt/Met_Dipeptidase"/>
</dbReference>
<dbReference type="AlphaFoldDB" id="A0A9X2XA87"/>
<dbReference type="Pfam" id="PF07687">
    <property type="entry name" value="M20_dimer"/>
    <property type="match status" value="1"/>
</dbReference>
<evidence type="ECO:0000259" key="4">
    <source>
        <dbReference type="Pfam" id="PF07687"/>
    </source>
</evidence>
<dbReference type="PANTHER" id="PTHR43270">
    <property type="entry name" value="BETA-ALA-HIS DIPEPTIDASE"/>
    <property type="match status" value="1"/>
</dbReference>
<name>A0A9X2XA87_9HYPH</name>
<keyword evidence="2" id="KW-0479">Metal-binding</keyword>
<sequence length="460" mass="49836">MSRLEAILAKVDANMPTSIAGLKHLLTFPSVSSQPDCKAGIIACAKWLQTQLDDLGFNAEVAETEGHPLVLARTPSPGGALRALFYGHYDVQPAEPIEAWHSPPFQPMIREEEGLTRIYARGASDSKSQLWSVIEAFRAWKFVAGDLPLEAVVVLEGEEEIGSPSLAQIVERYRDLLSCDVAFICDSDMWTSTRPAITTRLKGLFHEKVTIHAPNGDLHSGHFGNVAMNPVRVLAGILASIHDERGQVAIEGFYEGVRPLPAALREQWQSLDPAEALAGVSTEGGPEWDACGPFELIWARPSIDLNGIVGGNTGPGERSVLPGSATARLSFRLVDGQSPEQVRSIFRRFVEANLPQGARAEFEGQGGTSAVLVNENSPYIAAAARALEAEWGEPTLLKGSGGTIPIVELLMRELAVVDCIVTGFILADDAIHAPNERYDANRLRKGIRSWVRIIDEVGKL</sequence>
<dbReference type="SUPFAM" id="SSF53187">
    <property type="entry name" value="Zn-dependent exopeptidases"/>
    <property type="match status" value="1"/>
</dbReference>
<keyword evidence="6" id="KW-1185">Reference proteome</keyword>
<evidence type="ECO:0000313" key="5">
    <source>
        <dbReference type="EMBL" id="MCT8991840.1"/>
    </source>
</evidence>
<dbReference type="PANTHER" id="PTHR43270:SF12">
    <property type="entry name" value="SUCCINYL-DIAMINOPIMELATE DESUCCINYLASE"/>
    <property type="match status" value="1"/>
</dbReference>
<dbReference type="Proteomes" id="UP001149009">
    <property type="component" value="Unassembled WGS sequence"/>
</dbReference>
<dbReference type="Gene3D" id="3.40.630.10">
    <property type="entry name" value="Zn peptidases"/>
    <property type="match status" value="1"/>
</dbReference>
<accession>A0A9X2XA87</accession>
<gene>
    <name evidence="5" type="ORF">NYR54_16340</name>
</gene>
<keyword evidence="1" id="KW-0645">Protease</keyword>
<organism evidence="5 6">
    <name type="scientific">Chelativorans petroleitrophicus</name>
    <dbReference type="NCBI Taxonomy" id="2975484"/>
    <lineage>
        <taxon>Bacteria</taxon>
        <taxon>Pseudomonadati</taxon>
        <taxon>Pseudomonadota</taxon>
        <taxon>Alphaproteobacteria</taxon>
        <taxon>Hyphomicrobiales</taxon>
        <taxon>Phyllobacteriaceae</taxon>
        <taxon>Chelativorans</taxon>
    </lineage>
</organism>